<organism evidence="2 3">
    <name type="scientific">Desulfopila aestuarii DSM 18488</name>
    <dbReference type="NCBI Taxonomy" id="1121416"/>
    <lineage>
        <taxon>Bacteria</taxon>
        <taxon>Pseudomonadati</taxon>
        <taxon>Thermodesulfobacteriota</taxon>
        <taxon>Desulfobulbia</taxon>
        <taxon>Desulfobulbales</taxon>
        <taxon>Desulfocapsaceae</taxon>
        <taxon>Desulfopila</taxon>
    </lineage>
</organism>
<protein>
    <submittedName>
        <fullName evidence="2">Polar amino acid transport system substrate-binding protein</fullName>
    </submittedName>
</protein>
<keyword evidence="3" id="KW-1185">Reference proteome</keyword>
<dbReference type="Gene3D" id="3.40.190.10">
    <property type="entry name" value="Periplasmic binding protein-like II"/>
    <property type="match status" value="2"/>
</dbReference>
<name>A0A1M7YGP3_9BACT</name>
<dbReference type="RefSeq" id="WP_073615641.1">
    <property type="nucleotide sequence ID" value="NZ_FRFE01000029.1"/>
</dbReference>
<evidence type="ECO:0000259" key="1">
    <source>
        <dbReference type="SMART" id="SM00062"/>
    </source>
</evidence>
<dbReference type="InterPro" id="IPR001638">
    <property type="entry name" value="Solute-binding_3/MltF_N"/>
</dbReference>
<evidence type="ECO:0000313" key="3">
    <source>
        <dbReference type="Proteomes" id="UP000184603"/>
    </source>
</evidence>
<dbReference type="PANTHER" id="PTHR38834">
    <property type="entry name" value="PERIPLASMIC SUBSTRATE BINDING PROTEIN FAMILY 3"/>
    <property type="match status" value="1"/>
</dbReference>
<dbReference type="SUPFAM" id="SSF53850">
    <property type="entry name" value="Periplasmic binding protein-like II"/>
    <property type="match status" value="1"/>
</dbReference>
<proteinExistence type="predicted"/>
<sequence>MGYQIFFSCFLLVLLIAPLSYAEEEILIATEDWPPYSYVQNGEITGVSADIVKHILTMLNKSYEIFLFPSTRSTYTLNNRPHTMMFTLFRTPQRESQYKWIGPLSNGSIYLYKRKDTYEEIKSLDDIKEANLLICCRKEGLIHDLLTEKGFKNLDDTAALGPQIYKKLLAGRCDFAISETDLGVRYILKSFNLKVEDLLEKVPFPIFEAELYIVASRDIPDEEIQLWQSALESMKSTGVYEEIIQKYR</sequence>
<dbReference type="STRING" id="1121416.SAMN02745220_04220"/>
<dbReference type="AlphaFoldDB" id="A0A1M7YGP3"/>
<dbReference type="Pfam" id="PF00497">
    <property type="entry name" value="SBP_bac_3"/>
    <property type="match status" value="1"/>
</dbReference>
<feature type="domain" description="Solute-binding protein family 3/N-terminal" evidence="1">
    <location>
        <begin position="25"/>
        <end position="248"/>
    </location>
</feature>
<dbReference type="SMART" id="SM00062">
    <property type="entry name" value="PBPb"/>
    <property type="match status" value="1"/>
</dbReference>
<dbReference type="Proteomes" id="UP000184603">
    <property type="component" value="Unassembled WGS sequence"/>
</dbReference>
<reference evidence="2 3" key="1">
    <citation type="submission" date="2016-12" db="EMBL/GenBank/DDBJ databases">
        <authorList>
            <person name="Song W.-J."/>
            <person name="Kurnit D.M."/>
        </authorList>
    </citation>
    <scope>NUCLEOTIDE SEQUENCE [LARGE SCALE GENOMIC DNA]</scope>
    <source>
        <strain evidence="2 3">DSM 18488</strain>
    </source>
</reference>
<dbReference type="PANTHER" id="PTHR38834:SF3">
    <property type="entry name" value="SOLUTE-BINDING PROTEIN FAMILY 3_N-TERMINAL DOMAIN-CONTAINING PROTEIN"/>
    <property type="match status" value="1"/>
</dbReference>
<evidence type="ECO:0000313" key="2">
    <source>
        <dbReference type="EMBL" id="SHO51790.1"/>
    </source>
</evidence>
<gene>
    <name evidence="2" type="ORF">SAMN02745220_04220</name>
</gene>
<accession>A0A1M7YGP3</accession>
<dbReference type="EMBL" id="FRFE01000029">
    <property type="protein sequence ID" value="SHO51790.1"/>
    <property type="molecule type" value="Genomic_DNA"/>
</dbReference>